<accession>A0A290Z9S5</accession>
<organism evidence="1 2">
    <name type="scientific">Actinosynnema pretiosum</name>
    <dbReference type="NCBI Taxonomy" id="42197"/>
    <lineage>
        <taxon>Bacteria</taxon>
        <taxon>Bacillati</taxon>
        <taxon>Actinomycetota</taxon>
        <taxon>Actinomycetes</taxon>
        <taxon>Pseudonocardiales</taxon>
        <taxon>Pseudonocardiaceae</taxon>
        <taxon>Actinosynnema</taxon>
    </lineage>
</organism>
<dbReference type="Proteomes" id="UP000218505">
    <property type="component" value="Chromosome"/>
</dbReference>
<sequence length="135" mass="13929">MLDTPAVIGFTCGDERAEAAVWLAVHEGQALIVPALVLAQALTDARVRGPRGQEAVAVLPALVGLDPVDAARAYGVADTLAAADQPAELAGDAQAMAVAHLVSVSADTGFPIVTDGAARVHALDPRREVRLLWHP</sequence>
<gene>
    <name evidence="1" type="ORF">CNX65_22670</name>
</gene>
<dbReference type="RefSeq" id="WP_096495575.1">
    <property type="nucleotide sequence ID" value="NZ_CP023445.1"/>
</dbReference>
<evidence type="ECO:0000313" key="1">
    <source>
        <dbReference type="EMBL" id="ATE55744.1"/>
    </source>
</evidence>
<proteinExistence type="predicted"/>
<dbReference type="EMBL" id="CP023445">
    <property type="protein sequence ID" value="ATE55744.1"/>
    <property type="molecule type" value="Genomic_DNA"/>
</dbReference>
<keyword evidence="2" id="KW-1185">Reference proteome</keyword>
<evidence type="ECO:0008006" key="3">
    <source>
        <dbReference type="Google" id="ProtNLM"/>
    </source>
</evidence>
<name>A0A290Z9S5_9PSEU</name>
<evidence type="ECO:0000313" key="2">
    <source>
        <dbReference type="Proteomes" id="UP000218505"/>
    </source>
</evidence>
<dbReference type="KEGG" id="apre:CNX65_22670"/>
<dbReference type="AlphaFoldDB" id="A0A290Z9S5"/>
<protein>
    <recommendedName>
        <fullName evidence="3">PIN domain-containing protein</fullName>
    </recommendedName>
</protein>
<reference evidence="1" key="1">
    <citation type="submission" date="2017-09" db="EMBL/GenBank/DDBJ databases">
        <title>Complete Genome Sequence of ansamitocin-producing Bacterium Actinosynnema pretiosum X47.</title>
        <authorList>
            <person name="Cao G."/>
            <person name="Zong G."/>
            <person name="Zhong C."/>
            <person name="Fu J."/>
        </authorList>
    </citation>
    <scope>NUCLEOTIDE SEQUENCE [LARGE SCALE GENOMIC DNA]</scope>
    <source>
        <strain evidence="1">X47</strain>
    </source>
</reference>